<accession>A0A3S4ET89</accession>
<dbReference type="Proteomes" id="UP000289323">
    <property type="component" value="Unassembled WGS sequence"/>
</dbReference>
<gene>
    <name evidence="2" type="ORF">TT172_LOCUS824</name>
</gene>
<reference evidence="2 3" key="1">
    <citation type="submission" date="2018-04" db="EMBL/GenBank/DDBJ databases">
        <authorList>
            <person name="Huttner S."/>
            <person name="Dainat J."/>
        </authorList>
    </citation>
    <scope>NUCLEOTIDE SEQUENCE [LARGE SCALE GENOMIC DNA]</scope>
</reference>
<sequence>MSSTADRVNRADAQKENYPVRGAYHRTQKLSDSLRHDPRDREPRTPADKHVFEDVPMSPPGVIGLSSDNQGSLMPEHQAASQKELAETPRAKDRVAESGWWGALANIIDRPQIAYDPSNKI</sequence>
<feature type="region of interest" description="Disordered" evidence="1">
    <location>
        <begin position="1"/>
        <end position="92"/>
    </location>
</feature>
<evidence type="ECO:0000313" key="3">
    <source>
        <dbReference type="Proteomes" id="UP000289323"/>
    </source>
</evidence>
<proteinExistence type="predicted"/>
<evidence type="ECO:0000313" key="2">
    <source>
        <dbReference type="EMBL" id="SPQ18405.1"/>
    </source>
</evidence>
<dbReference type="EMBL" id="OUUZ01000001">
    <property type="protein sequence ID" value="SPQ18405.1"/>
    <property type="molecule type" value="Genomic_DNA"/>
</dbReference>
<name>A0A3S4ET89_9PEZI</name>
<dbReference type="AlphaFoldDB" id="A0A3S4ET89"/>
<protein>
    <submittedName>
        <fullName evidence="2">C4cb0d55-d84d-4240-b15d-c25912b6199b</fullName>
    </submittedName>
</protein>
<evidence type="ECO:0000256" key="1">
    <source>
        <dbReference type="SAM" id="MobiDB-lite"/>
    </source>
</evidence>
<feature type="compositionally biased region" description="Basic and acidic residues" evidence="1">
    <location>
        <begin position="32"/>
        <end position="53"/>
    </location>
</feature>
<organism evidence="2 3">
    <name type="scientific">Thermothielavioides terrestris</name>
    <dbReference type="NCBI Taxonomy" id="2587410"/>
    <lineage>
        <taxon>Eukaryota</taxon>
        <taxon>Fungi</taxon>
        <taxon>Dikarya</taxon>
        <taxon>Ascomycota</taxon>
        <taxon>Pezizomycotina</taxon>
        <taxon>Sordariomycetes</taxon>
        <taxon>Sordariomycetidae</taxon>
        <taxon>Sordariales</taxon>
        <taxon>Chaetomiaceae</taxon>
        <taxon>Thermothielavioides</taxon>
    </lineage>
</organism>